<dbReference type="OrthoDB" id="2595934at2759"/>
<evidence type="ECO:0000313" key="2">
    <source>
        <dbReference type="Proteomes" id="UP000092666"/>
    </source>
</evidence>
<dbReference type="Proteomes" id="UP000092666">
    <property type="component" value="Unassembled WGS sequence"/>
</dbReference>
<dbReference type="EMBL" id="KI669512">
    <property type="protein sequence ID" value="OCF31824.1"/>
    <property type="molecule type" value="Genomic_DNA"/>
</dbReference>
<evidence type="ECO:0000313" key="1">
    <source>
        <dbReference type="EMBL" id="OCF31824.1"/>
    </source>
</evidence>
<sequence>MGGAEHVAHGLQLDHKWAMVSPLDLGLAQDVELLDAMNRLRKHQKGLSHLLPTEPSDPLLMTALLKFAQSQSRMYSSLMEAQLTALDHCLIKSPFEAILGLLVLSSTPSVSLGSTVDPYNCIERAFILARKHGLEGIVEESRAHWANLRETWLAETRRKVGLWYGIVHRAAWIDFFTSPTLTQRYIQTPLSVLPPTASFDELLSPLYSESILLDLLRPIGQALFALKHASCYHTGLHDKLTEATKAFEFGLALWMTGEEQNSTPLLILTALIIKPFMYLRITTEAVTNMPSPLSPEPRLKYLFDLGHDIIQTSQQVVQYLTSFVGTSTPLDLSGLPAFLQTLLLLPYAAISQADKVDRTSPYHQDGVTTSSSADVDLVTYRQILVDMTPSAQSALRRIDGLTPHACWQEYRDLGSNPDDVPNFESWDALWVSGALAASSQFWFPPDAQWSTTTH</sequence>
<proteinExistence type="predicted"/>
<evidence type="ECO:0008006" key="3">
    <source>
        <dbReference type="Google" id="ProtNLM"/>
    </source>
</evidence>
<accession>A0A1B9GL62</accession>
<protein>
    <recommendedName>
        <fullName evidence="3">Transcription factor domain-containing protein</fullName>
    </recommendedName>
</protein>
<reference evidence="2" key="2">
    <citation type="submission" date="2013-12" db="EMBL/GenBank/DDBJ databases">
        <title>Evolution of pathogenesis and genome organization in the Tremellales.</title>
        <authorList>
            <person name="Cuomo C."/>
            <person name="Litvintseva A."/>
            <person name="Heitman J."/>
            <person name="Chen Y."/>
            <person name="Sun S."/>
            <person name="Springer D."/>
            <person name="Dromer F."/>
            <person name="Young S."/>
            <person name="Zeng Q."/>
            <person name="Chapman S."/>
            <person name="Gujja S."/>
            <person name="Saif S."/>
            <person name="Birren B."/>
        </authorList>
    </citation>
    <scope>NUCLEOTIDE SEQUENCE [LARGE SCALE GENOMIC DNA]</scope>
    <source>
        <strain evidence="2">BCC8398</strain>
    </source>
</reference>
<name>A0A1B9GL62_9TREE</name>
<organism evidence="1 2">
    <name type="scientific">Kwoniella heveanensis BCC8398</name>
    <dbReference type="NCBI Taxonomy" id="1296120"/>
    <lineage>
        <taxon>Eukaryota</taxon>
        <taxon>Fungi</taxon>
        <taxon>Dikarya</taxon>
        <taxon>Basidiomycota</taxon>
        <taxon>Agaricomycotina</taxon>
        <taxon>Tremellomycetes</taxon>
        <taxon>Tremellales</taxon>
        <taxon>Cryptococcaceae</taxon>
        <taxon>Kwoniella</taxon>
    </lineage>
</organism>
<reference evidence="1 2" key="1">
    <citation type="submission" date="2013-07" db="EMBL/GenBank/DDBJ databases">
        <title>The Genome Sequence of Cryptococcus heveanensis BCC8398.</title>
        <authorList>
            <consortium name="The Broad Institute Genome Sequencing Platform"/>
            <person name="Cuomo C."/>
            <person name="Litvintseva A."/>
            <person name="Chen Y."/>
            <person name="Heitman J."/>
            <person name="Sun S."/>
            <person name="Springer D."/>
            <person name="Dromer F."/>
            <person name="Young S.K."/>
            <person name="Zeng Q."/>
            <person name="Gargeya S."/>
            <person name="Fitzgerald M."/>
            <person name="Abouelleil A."/>
            <person name="Alvarado L."/>
            <person name="Berlin A.M."/>
            <person name="Chapman S.B."/>
            <person name="Dewar J."/>
            <person name="Goldberg J."/>
            <person name="Griggs A."/>
            <person name="Gujja S."/>
            <person name="Hansen M."/>
            <person name="Howarth C."/>
            <person name="Imamovic A."/>
            <person name="Larimer J."/>
            <person name="McCowan C."/>
            <person name="Murphy C."/>
            <person name="Pearson M."/>
            <person name="Priest M."/>
            <person name="Roberts A."/>
            <person name="Saif S."/>
            <person name="Shea T."/>
            <person name="Sykes S."/>
            <person name="Wortman J."/>
            <person name="Nusbaum C."/>
            <person name="Birren B."/>
        </authorList>
    </citation>
    <scope>NUCLEOTIDE SEQUENCE [LARGE SCALE GENOMIC DNA]</scope>
    <source>
        <strain evidence="1 2">BCC8398</strain>
    </source>
</reference>
<dbReference type="AlphaFoldDB" id="A0A1B9GL62"/>
<gene>
    <name evidence="1" type="ORF">I316_06422</name>
</gene>
<keyword evidence="2" id="KW-1185">Reference proteome</keyword>